<reference evidence="2 3" key="1">
    <citation type="journal article" date="2016" name="BMC Genomics">
        <title>Comparative genomics reveals Cyclospora cayetanensis possesses coccidia-like metabolism and invasion components but unique surface antigens.</title>
        <authorList>
            <person name="Liu S."/>
            <person name="Wang L."/>
            <person name="Zheng H."/>
            <person name="Xu Z."/>
            <person name="Roellig D.M."/>
            <person name="Li N."/>
            <person name="Frace M.A."/>
            <person name="Tang K."/>
            <person name="Arrowood M.J."/>
            <person name="Moss D.M."/>
            <person name="Zhang L."/>
            <person name="Feng Y."/>
            <person name="Xiao L."/>
        </authorList>
    </citation>
    <scope>NUCLEOTIDE SEQUENCE [LARGE SCALE GENOMIC DNA]</scope>
    <source>
        <strain evidence="2 3">CHN_HEN01</strain>
    </source>
</reference>
<feature type="region of interest" description="Disordered" evidence="1">
    <location>
        <begin position="32"/>
        <end position="141"/>
    </location>
</feature>
<dbReference type="InParanoid" id="A0A1D3D196"/>
<evidence type="ECO:0000313" key="3">
    <source>
        <dbReference type="Proteomes" id="UP000095192"/>
    </source>
</evidence>
<organism evidence="2 3">
    <name type="scientific">Cyclospora cayetanensis</name>
    <dbReference type="NCBI Taxonomy" id="88456"/>
    <lineage>
        <taxon>Eukaryota</taxon>
        <taxon>Sar</taxon>
        <taxon>Alveolata</taxon>
        <taxon>Apicomplexa</taxon>
        <taxon>Conoidasida</taxon>
        <taxon>Coccidia</taxon>
        <taxon>Eucoccidiorida</taxon>
        <taxon>Eimeriorina</taxon>
        <taxon>Eimeriidae</taxon>
        <taxon>Cyclospora</taxon>
    </lineage>
</organism>
<evidence type="ECO:0000313" key="2">
    <source>
        <dbReference type="EMBL" id="OEH77209.1"/>
    </source>
</evidence>
<protein>
    <submittedName>
        <fullName evidence="2">Uncharacterized protein</fullName>
    </submittedName>
</protein>
<evidence type="ECO:0000256" key="1">
    <source>
        <dbReference type="SAM" id="MobiDB-lite"/>
    </source>
</evidence>
<keyword evidence="3" id="KW-1185">Reference proteome</keyword>
<dbReference type="VEuPathDB" id="ToxoDB:LOC113147019"/>
<dbReference type="EMBL" id="JROU02001172">
    <property type="protein sequence ID" value="OEH77209.1"/>
    <property type="molecule type" value="Genomic_DNA"/>
</dbReference>
<accession>A0A1D3D196</accession>
<feature type="region of interest" description="Disordered" evidence="1">
    <location>
        <begin position="253"/>
        <end position="305"/>
    </location>
</feature>
<proteinExistence type="predicted"/>
<sequence length="476" mass="51496">MLKERRPLQQQRLQQQYLHKQVQQCKSDSELSACGSSRSRCSSEGAFLTDSGKGDLEGGTTVRSQPTERASSGTSCRIYSSRTAWQDTTDKSKTADTAAEGSNSSRSTDCRHKSRRRHWTARTSSVASRKARQLHRRSRGALALSQDPNDFFYSEDYSLVDRAAAASSSSVSPCRVTACVAPDDMKQHTVQLPGFQEQKQQLPLLRQNRDSAFAAGDTTARLSSSANTTVPSLAETLDAASATAAAAELRSWKTFSPPRSHPIVKSPHEAGGVPGPSTFRLDSGESGSDQQERPRKAPTASCAMLPTGRVAALRQRLERRIERKRRWKPAKLLSSWVRDGGTHQQQPCIRLALLLLKFPVKLSSARAMPVAEGATPAAASAGGAYFKKDFASRLYGRRTVRSCVSRWMAGAASTDAAVAAAVEGGKGTYRRTGGTLLREYSVAAPPVALSASSKNPSHKSSRRISSEGLLLSPSWI</sequence>
<dbReference type="Proteomes" id="UP000095192">
    <property type="component" value="Unassembled WGS sequence"/>
</dbReference>
<name>A0A1D3D196_9EIME</name>
<dbReference type="AlphaFoldDB" id="A0A1D3D196"/>
<feature type="compositionally biased region" description="Low complexity" evidence="1">
    <location>
        <begin position="32"/>
        <end position="46"/>
    </location>
</feature>
<comment type="caution">
    <text evidence="2">The sequence shown here is derived from an EMBL/GenBank/DDBJ whole genome shotgun (WGS) entry which is preliminary data.</text>
</comment>
<dbReference type="VEuPathDB" id="ToxoDB:cyc_07301"/>
<feature type="compositionally biased region" description="Polar residues" evidence="1">
    <location>
        <begin position="61"/>
        <end position="86"/>
    </location>
</feature>
<feature type="compositionally biased region" description="Basic residues" evidence="1">
    <location>
        <begin position="129"/>
        <end position="139"/>
    </location>
</feature>
<feature type="region of interest" description="Disordered" evidence="1">
    <location>
        <begin position="449"/>
        <end position="476"/>
    </location>
</feature>
<gene>
    <name evidence="2" type="ORF">cyc_07301</name>
</gene>